<sequence length="38" mass="4146">MGKNTRLLCLYPIHAVPLQQTSGGPEGIRTLGRPVKSR</sequence>
<proteinExistence type="predicted"/>
<evidence type="ECO:0000313" key="1">
    <source>
        <dbReference type="EMBL" id="SVB49836.1"/>
    </source>
</evidence>
<accession>A0A382EGB9</accession>
<gene>
    <name evidence="1" type="ORF">METZ01_LOCUS202690</name>
</gene>
<name>A0A382EGB9_9ZZZZ</name>
<protein>
    <submittedName>
        <fullName evidence="1">Uncharacterized protein</fullName>
    </submittedName>
</protein>
<dbReference type="AlphaFoldDB" id="A0A382EGB9"/>
<dbReference type="EMBL" id="UINC01044410">
    <property type="protein sequence ID" value="SVB49836.1"/>
    <property type="molecule type" value="Genomic_DNA"/>
</dbReference>
<organism evidence="1">
    <name type="scientific">marine metagenome</name>
    <dbReference type="NCBI Taxonomy" id="408172"/>
    <lineage>
        <taxon>unclassified sequences</taxon>
        <taxon>metagenomes</taxon>
        <taxon>ecological metagenomes</taxon>
    </lineage>
</organism>
<reference evidence="1" key="1">
    <citation type="submission" date="2018-05" db="EMBL/GenBank/DDBJ databases">
        <authorList>
            <person name="Lanie J.A."/>
            <person name="Ng W.-L."/>
            <person name="Kazmierczak K.M."/>
            <person name="Andrzejewski T.M."/>
            <person name="Davidsen T.M."/>
            <person name="Wayne K.J."/>
            <person name="Tettelin H."/>
            <person name="Glass J.I."/>
            <person name="Rusch D."/>
            <person name="Podicherti R."/>
            <person name="Tsui H.-C.T."/>
            <person name="Winkler M.E."/>
        </authorList>
    </citation>
    <scope>NUCLEOTIDE SEQUENCE</scope>
</reference>
<feature type="non-terminal residue" evidence="1">
    <location>
        <position position="38"/>
    </location>
</feature>